<keyword evidence="1" id="KW-0812">Transmembrane</keyword>
<gene>
    <name evidence="2" type="ORF">EV420DRAFT_1545939</name>
</gene>
<name>A0AA39KDM1_ARMTA</name>
<protein>
    <submittedName>
        <fullName evidence="2">Uncharacterized protein</fullName>
    </submittedName>
</protein>
<proteinExistence type="predicted"/>
<evidence type="ECO:0000313" key="2">
    <source>
        <dbReference type="EMBL" id="KAK0458010.1"/>
    </source>
</evidence>
<reference evidence="2" key="1">
    <citation type="submission" date="2023-06" db="EMBL/GenBank/DDBJ databases">
        <authorList>
            <consortium name="Lawrence Berkeley National Laboratory"/>
            <person name="Ahrendt S."/>
            <person name="Sahu N."/>
            <person name="Indic B."/>
            <person name="Wong-Bajracharya J."/>
            <person name="Merenyi Z."/>
            <person name="Ke H.-M."/>
            <person name="Monk M."/>
            <person name="Kocsube S."/>
            <person name="Drula E."/>
            <person name="Lipzen A."/>
            <person name="Balint B."/>
            <person name="Henrissat B."/>
            <person name="Andreopoulos B."/>
            <person name="Martin F.M."/>
            <person name="Harder C.B."/>
            <person name="Rigling D."/>
            <person name="Ford K.L."/>
            <person name="Foster G.D."/>
            <person name="Pangilinan J."/>
            <person name="Papanicolaou A."/>
            <person name="Barry K."/>
            <person name="LaButti K."/>
            <person name="Viragh M."/>
            <person name="Koriabine M."/>
            <person name="Yan M."/>
            <person name="Riley R."/>
            <person name="Champramary S."/>
            <person name="Plett K.L."/>
            <person name="Tsai I.J."/>
            <person name="Slot J."/>
            <person name="Sipos G."/>
            <person name="Plett J."/>
            <person name="Nagy L.G."/>
            <person name="Grigoriev I.V."/>
        </authorList>
    </citation>
    <scope>NUCLEOTIDE SEQUENCE</scope>
    <source>
        <strain evidence="2">CCBAS 213</strain>
    </source>
</reference>
<comment type="caution">
    <text evidence="2">The sequence shown here is derived from an EMBL/GenBank/DDBJ whole genome shotgun (WGS) entry which is preliminary data.</text>
</comment>
<organism evidence="2 3">
    <name type="scientific">Armillaria tabescens</name>
    <name type="common">Ringless honey mushroom</name>
    <name type="synonym">Agaricus tabescens</name>
    <dbReference type="NCBI Taxonomy" id="1929756"/>
    <lineage>
        <taxon>Eukaryota</taxon>
        <taxon>Fungi</taxon>
        <taxon>Dikarya</taxon>
        <taxon>Basidiomycota</taxon>
        <taxon>Agaricomycotina</taxon>
        <taxon>Agaricomycetes</taxon>
        <taxon>Agaricomycetidae</taxon>
        <taxon>Agaricales</taxon>
        <taxon>Marasmiineae</taxon>
        <taxon>Physalacriaceae</taxon>
        <taxon>Desarmillaria</taxon>
    </lineage>
</organism>
<keyword evidence="1" id="KW-0472">Membrane</keyword>
<dbReference type="AlphaFoldDB" id="A0AA39KDM1"/>
<dbReference type="RefSeq" id="XP_060330302.1">
    <property type="nucleotide sequence ID" value="XM_060473290.1"/>
</dbReference>
<evidence type="ECO:0000313" key="3">
    <source>
        <dbReference type="Proteomes" id="UP001175211"/>
    </source>
</evidence>
<keyword evidence="3" id="KW-1185">Reference proteome</keyword>
<dbReference type="EMBL" id="JAUEPS010000019">
    <property type="protein sequence ID" value="KAK0458010.1"/>
    <property type="molecule type" value="Genomic_DNA"/>
</dbReference>
<sequence>MGLWCVLFIFYTNAFVLGLFGVSGGFKRPTTSSPIPRISPYVRQHVLRIPLRRQIWPLHIPLLRPPSPWNCPITALNGMHIDLNHRRACNLGMWGT</sequence>
<evidence type="ECO:0000256" key="1">
    <source>
        <dbReference type="SAM" id="Phobius"/>
    </source>
</evidence>
<dbReference type="GeneID" id="85356838"/>
<keyword evidence="1" id="KW-1133">Transmembrane helix</keyword>
<accession>A0AA39KDM1</accession>
<dbReference type="Proteomes" id="UP001175211">
    <property type="component" value="Unassembled WGS sequence"/>
</dbReference>
<feature type="transmembrane region" description="Helical" evidence="1">
    <location>
        <begin position="6"/>
        <end position="26"/>
    </location>
</feature>